<accession>A0AAV3R2U1</accession>
<keyword evidence="2" id="KW-1185">Reference proteome</keyword>
<dbReference type="PANTHER" id="PTHR34222:SF99">
    <property type="entry name" value="PROTEIN, PUTATIVE-RELATED"/>
    <property type="match status" value="1"/>
</dbReference>
<dbReference type="AlphaFoldDB" id="A0AAV3R2U1"/>
<sequence length="223" mass="25686">MDKDHDEERMMQFLMGLTIEYDVVRDQILMREPLPTLRKTYSGGECLRNREICIMERLRLEMLENSVMQAKVEQGKSGNQGRGNYKDYKQEKYEISLLKCEHCEMKGHSKSGCFKLIGFPQWWVGNKTAQHMGRPRQAMVHNVTFQFDEVTDTPLEVVDDFGEESGLQNMIVKLIQKEVGKALKKKNSEEIDYSDSVFSLSVNSTCFDNNGSWIVENGASTHV</sequence>
<reference evidence="1 2" key="1">
    <citation type="submission" date="2024-01" db="EMBL/GenBank/DDBJ databases">
        <title>The complete chloroplast genome sequence of Lithospermum erythrorhizon: insights into the phylogenetic relationship among Boraginaceae species and the maternal lineages of purple gromwells.</title>
        <authorList>
            <person name="Okada T."/>
            <person name="Watanabe K."/>
        </authorList>
    </citation>
    <scope>NUCLEOTIDE SEQUENCE [LARGE SCALE GENOMIC DNA]</scope>
</reference>
<dbReference type="Proteomes" id="UP001454036">
    <property type="component" value="Unassembled WGS sequence"/>
</dbReference>
<gene>
    <name evidence="1" type="ORF">LIER_24894</name>
</gene>
<organism evidence="1 2">
    <name type="scientific">Lithospermum erythrorhizon</name>
    <name type="common">Purple gromwell</name>
    <name type="synonym">Lithospermum officinale var. erythrorhizon</name>
    <dbReference type="NCBI Taxonomy" id="34254"/>
    <lineage>
        <taxon>Eukaryota</taxon>
        <taxon>Viridiplantae</taxon>
        <taxon>Streptophyta</taxon>
        <taxon>Embryophyta</taxon>
        <taxon>Tracheophyta</taxon>
        <taxon>Spermatophyta</taxon>
        <taxon>Magnoliopsida</taxon>
        <taxon>eudicotyledons</taxon>
        <taxon>Gunneridae</taxon>
        <taxon>Pentapetalae</taxon>
        <taxon>asterids</taxon>
        <taxon>lamiids</taxon>
        <taxon>Boraginales</taxon>
        <taxon>Boraginaceae</taxon>
        <taxon>Boraginoideae</taxon>
        <taxon>Lithospermeae</taxon>
        <taxon>Lithospermum</taxon>
    </lineage>
</organism>
<dbReference type="PANTHER" id="PTHR34222">
    <property type="entry name" value="GAG_PRE-INTEGRS DOMAIN-CONTAINING PROTEIN"/>
    <property type="match status" value="1"/>
</dbReference>
<protein>
    <submittedName>
        <fullName evidence="1">Uncharacterized protein</fullName>
    </submittedName>
</protein>
<proteinExistence type="predicted"/>
<evidence type="ECO:0000313" key="1">
    <source>
        <dbReference type="EMBL" id="GAA0170684.1"/>
    </source>
</evidence>
<name>A0AAV3R2U1_LITER</name>
<comment type="caution">
    <text evidence="1">The sequence shown here is derived from an EMBL/GenBank/DDBJ whole genome shotgun (WGS) entry which is preliminary data.</text>
</comment>
<evidence type="ECO:0000313" key="2">
    <source>
        <dbReference type="Proteomes" id="UP001454036"/>
    </source>
</evidence>
<dbReference type="EMBL" id="BAABME010007353">
    <property type="protein sequence ID" value="GAA0170684.1"/>
    <property type="molecule type" value="Genomic_DNA"/>
</dbReference>